<dbReference type="EC" id="3.5.1.4" evidence="3"/>
<dbReference type="SUPFAM" id="SSF75304">
    <property type="entry name" value="Amidase signature (AS) enzymes"/>
    <property type="match status" value="1"/>
</dbReference>
<dbReference type="RefSeq" id="WP_307686711.1">
    <property type="nucleotide sequence ID" value="NZ_JAUSRD010000017.1"/>
</dbReference>
<dbReference type="InterPro" id="IPR000120">
    <property type="entry name" value="Amidase"/>
</dbReference>
<dbReference type="PROSITE" id="PS00571">
    <property type="entry name" value="AMIDASES"/>
    <property type="match status" value="1"/>
</dbReference>
<reference evidence="3" key="1">
    <citation type="submission" date="2023-07" db="EMBL/GenBank/DDBJ databases">
        <title>Sorghum-associated microbial communities from plants grown in Nebraska, USA.</title>
        <authorList>
            <person name="Schachtman D."/>
        </authorList>
    </citation>
    <scope>NUCLEOTIDE SEQUENCE</scope>
    <source>
        <strain evidence="3">DS3754</strain>
    </source>
</reference>
<name>A0AAW8D573_9BURK</name>
<comment type="caution">
    <text evidence="3">The sequence shown here is derived from an EMBL/GenBank/DDBJ whole genome shotgun (WGS) entry which is preliminary data.</text>
</comment>
<comment type="similarity">
    <text evidence="1">Belongs to the amidase family.</text>
</comment>
<dbReference type="GO" id="GO:0004040">
    <property type="term" value="F:amidase activity"/>
    <property type="evidence" value="ECO:0007669"/>
    <property type="project" value="UniProtKB-EC"/>
</dbReference>
<accession>A0AAW8D573</accession>
<protein>
    <submittedName>
        <fullName evidence="3">Amidase</fullName>
        <ecNumber evidence="3">3.5.1.4</ecNumber>
    </submittedName>
</protein>
<dbReference type="InterPro" id="IPR023631">
    <property type="entry name" value="Amidase_dom"/>
</dbReference>
<dbReference type="Gene3D" id="3.90.1300.10">
    <property type="entry name" value="Amidase signature (AS) domain"/>
    <property type="match status" value="1"/>
</dbReference>
<evidence type="ECO:0000313" key="3">
    <source>
        <dbReference type="EMBL" id="MDP9896370.1"/>
    </source>
</evidence>
<dbReference type="InterPro" id="IPR036928">
    <property type="entry name" value="AS_sf"/>
</dbReference>
<dbReference type="Pfam" id="PF01425">
    <property type="entry name" value="Amidase"/>
    <property type="match status" value="1"/>
</dbReference>
<evidence type="ECO:0000313" key="4">
    <source>
        <dbReference type="Proteomes" id="UP001242045"/>
    </source>
</evidence>
<dbReference type="AlphaFoldDB" id="A0AAW8D573"/>
<sequence length="477" mass="50574">MRDDEYERLDGLALAALLRSGEVTSGELMACAIGLAATRGHAVNAIRYPRYAESQALANEWAHRGTFAGIPFLLKDAGLASKRFPTSNGSRLFANSRSLQDATLLERFDQLGLIAFARTTVPELCMAPTTEAADNQGPTLNPWNLSRSPGGSSGGAAAAVASGIVPIAHGSDGGGSIRIPASCCGLFGLKPSRGRVPMGPLRGEGWGGLACDGVLSRTVRDTAAVMDGIGGWEAGSPYASPPDTGSYSHCIAQRPSRRMRVRVWRDAWDGIPISSECLKAVEKTAALCKALGHEVIDSTPPPLNYSAFLQAYITVLATNITLSCNTRLQALGRALADGDLEPAMLDGYMLGQTLSAAQYADAIQNFHRVARVMQGTLMDADILLTPTLTQLPADIGWFAMSGTFQAFRERVGNYATFLAVFNASGQPAANVPMSISEQGLPVGIQLVAKFGREDHVLQLSAELEEAAPWADRRPDSP</sequence>
<dbReference type="EMBL" id="JAUSRD010000017">
    <property type="protein sequence ID" value="MDP9896370.1"/>
    <property type="molecule type" value="Genomic_DNA"/>
</dbReference>
<proteinExistence type="inferred from homology"/>
<dbReference type="PANTHER" id="PTHR11895:SF7">
    <property type="entry name" value="GLUTAMYL-TRNA(GLN) AMIDOTRANSFERASE SUBUNIT A, MITOCHONDRIAL"/>
    <property type="match status" value="1"/>
</dbReference>
<dbReference type="InterPro" id="IPR020556">
    <property type="entry name" value="Amidase_CS"/>
</dbReference>
<evidence type="ECO:0000256" key="1">
    <source>
        <dbReference type="ARBA" id="ARBA00009199"/>
    </source>
</evidence>
<organism evidence="3 4">
    <name type="scientific">Variovorax boronicumulans</name>
    <dbReference type="NCBI Taxonomy" id="436515"/>
    <lineage>
        <taxon>Bacteria</taxon>
        <taxon>Pseudomonadati</taxon>
        <taxon>Pseudomonadota</taxon>
        <taxon>Betaproteobacteria</taxon>
        <taxon>Burkholderiales</taxon>
        <taxon>Comamonadaceae</taxon>
        <taxon>Variovorax</taxon>
    </lineage>
</organism>
<gene>
    <name evidence="3" type="ORF">J2W31_005505</name>
</gene>
<evidence type="ECO:0000259" key="2">
    <source>
        <dbReference type="Pfam" id="PF01425"/>
    </source>
</evidence>
<keyword evidence="3" id="KW-0378">Hydrolase</keyword>
<feature type="domain" description="Amidase" evidence="2">
    <location>
        <begin position="43"/>
        <end position="457"/>
    </location>
</feature>
<dbReference type="PANTHER" id="PTHR11895">
    <property type="entry name" value="TRANSAMIDASE"/>
    <property type="match status" value="1"/>
</dbReference>
<dbReference type="Proteomes" id="UP001242045">
    <property type="component" value="Unassembled WGS sequence"/>
</dbReference>